<keyword evidence="3 9" id="KW-0812">Transmembrane</keyword>
<comment type="cofactor">
    <cofactor evidence="8">
        <name>Zn(2+)</name>
        <dbReference type="ChEBI" id="CHEBI:29105"/>
    </cofactor>
</comment>
<proteinExistence type="inferred from homology"/>
<evidence type="ECO:0000256" key="9">
    <source>
        <dbReference type="SAM" id="Phobius"/>
    </source>
</evidence>
<evidence type="ECO:0000256" key="2">
    <source>
        <dbReference type="ARBA" id="ARBA00009780"/>
    </source>
</evidence>
<sequence length="325" mass="36641">MRTPDEKCLALDLPRMLTACNDSALCCCLTKPRSRKFVLSIIPFRSPLATAIPPHLLPHLRMAVNQTVEGMFEKTFWGPVTATLDWCEANYQFSRYIAETVNTWSNLVAIGLAFYGIRQVQAAKLPSRYIVGFAGVALIGIGSMIFHATLLYGAQLADELPMIYVASYFCAILFDTHPGFARTTKTTSLATIFFLFNILFTWSYSIFRNPVYHQMIFGVIVFTNTFRTAYLLKWSEFSSRIPQDTKAAIGRTFSSGAGIFALGFVVWNLDNIFCNTITRWKHTLGWPAAFVLEGHSWWHVFTALGTYLMLVGNIYLYDSVFSLLG</sequence>
<evidence type="ECO:0008006" key="12">
    <source>
        <dbReference type="Google" id="ProtNLM"/>
    </source>
</evidence>
<feature type="transmembrane region" description="Helical" evidence="9">
    <location>
        <begin position="211"/>
        <end position="232"/>
    </location>
</feature>
<feature type="binding site" evidence="8">
    <location>
        <position position="295"/>
    </location>
    <ligand>
        <name>Zn(2+)</name>
        <dbReference type="ChEBI" id="CHEBI:29105"/>
        <note>catalytic</note>
    </ligand>
</feature>
<keyword evidence="8" id="KW-0862">Zinc</keyword>
<feature type="binding site" evidence="7">
    <location>
        <position position="86"/>
    </location>
    <ligand>
        <name>Ca(2+)</name>
        <dbReference type="ChEBI" id="CHEBI:29108"/>
    </ligand>
</feature>
<feature type="transmembrane region" description="Helical" evidence="9">
    <location>
        <begin position="252"/>
        <end position="269"/>
    </location>
</feature>
<comment type="similarity">
    <text evidence="2">Belongs to the alkaline ceramidase family.</text>
</comment>
<feature type="transmembrane region" description="Helical" evidence="9">
    <location>
        <begin position="129"/>
        <end position="154"/>
    </location>
</feature>
<dbReference type="Proteomes" id="UP001385951">
    <property type="component" value="Unassembled WGS sequence"/>
</dbReference>
<feature type="transmembrane region" description="Helical" evidence="9">
    <location>
        <begin position="188"/>
        <end position="205"/>
    </location>
</feature>
<dbReference type="GO" id="GO:0046513">
    <property type="term" value="P:ceramide biosynthetic process"/>
    <property type="evidence" value="ECO:0007669"/>
    <property type="project" value="TreeGrafter"/>
</dbReference>
<evidence type="ECO:0000313" key="11">
    <source>
        <dbReference type="Proteomes" id="UP001385951"/>
    </source>
</evidence>
<dbReference type="PANTHER" id="PTHR46187">
    <property type="entry name" value="ALKALINE CERAMIDASE 3"/>
    <property type="match status" value="1"/>
</dbReference>
<feature type="binding site" evidence="7">
    <location>
        <position position="85"/>
    </location>
    <ligand>
        <name>Ca(2+)</name>
        <dbReference type="ChEBI" id="CHEBI:29108"/>
    </ligand>
</feature>
<keyword evidence="7" id="KW-0106">Calcium</keyword>
<dbReference type="GO" id="GO:0005789">
    <property type="term" value="C:endoplasmic reticulum membrane"/>
    <property type="evidence" value="ECO:0007669"/>
    <property type="project" value="TreeGrafter"/>
</dbReference>
<feature type="binding site" evidence="8">
    <location>
        <position position="299"/>
    </location>
    <ligand>
        <name>Zn(2+)</name>
        <dbReference type="ChEBI" id="CHEBI:29105"/>
        <note>catalytic</note>
    </ligand>
</feature>
<evidence type="ECO:0000256" key="3">
    <source>
        <dbReference type="ARBA" id="ARBA00022692"/>
    </source>
</evidence>
<dbReference type="GO" id="GO:0046514">
    <property type="term" value="P:ceramide catabolic process"/>
    <property type="evidence" value="ECO:0007669"/>
    <property type="project" value="TreeGrafter"/>
</dbReference>
<dbReference type="Pfam" id="PF05875">
    <property type="entry name" value="Ceramidase"/>
    <property type="match status" value="1"/>
</dbReference>
<keyword evidence="11" id="KW-1185">Reference proteome</keyword>
<comment type="caution">
    <text evidence="10">The sequence shown here is derived from an EMBL/GenBank/DDBJ whole genome shotgun (WGS) entry which is preliminary data.</text>
</comment>
<evidence type="ECO:0000256" key="1">
    <source>
        <dbReference type="ARBA" id="ARBA00004141"/>
    </source>
</evidence>
<feature type="binding site" evidence="7">
    <location>
        <position position="88"/>
    </location>
    <ligand>
        <name>Ca(2+)</name>
        <dbReference type="ChEBI" id="CHEBI:29108"/>
    </ligand>
</feature>
<evidence type="ECO:0000256" key="8">
    <source>
        <dbReference type="PIRSR" id="PIRSR608901-2"/>
    </source>
</evidence>
<dbReference type="GO" id="GO:0016811">
    <property type="term" value="F:hydrolase activity, acting on carbon-nitrogen (but not peptide) bonds, in linear amides"/>
    <property type="evidence" value="ECO:0007669"/>
    <property type="project" value="InterPro"/>
</dbReference>
<dbReference type="GO" id="GO:0046872">
    <property type="term" value="F:metal ion binding"/>
    <property type="evidence" value="ECO:0007669"/>
    <property type="project" value="UniProtKB-KW"/>
</dbReference>
<dbReference type="AlphaFoldDB" id="A0AAW0GXM9"/>
<protein>
    <recommendedName>
        <fullName evidence="12">Alkaline phytoceramidase</fullName>
    </recommendedName>
</protein>
<evidence type="ECO:0000313" key="10">
    <source>
        <dbReference type="EMBL" id="KAK7695067.1"/>
    </source>
</evidence>
<feature type="binding site" evidence="7">
    <location>
        <position position="99"/>
    </location>
    <ligand>
        <name>Ca(2+)</name>
        <dbReference type="ChEBI" id="CHEBI:29108"/>
    </ligand>
</feature>
<keyword evidence="4" id="KW-0378">Hydrolase</keyword>
<comment type="subcellular location">
    <subcellularLocation>
        <location evidence="1">Membrane</location>
        <topology evidence="1">Multi-pass membrane protein</topology>
    </subcellularLocation>
</comment>
<feature type="transmembrane region" description="Helical" evidence="9">
    <location>
        <begin position="160"/>
        <end position="176"/>
    </location>
</feature>
<dbReference type="InterPro" id="IPR008901">
    <property type="entry name" value="ACER"/>
</dbReference>
<evidence type="ECO:0000256" key="4">
    <source>
        <dbReference type="ARBA" id="ARBA00022801"/>
    </source>
</evidence>
<name>A0AAW0GXM9_9APHY</name>
<feature type="binding site" evidence="8">
    <location>
        <position position="147"/>
    </location>
    <ligand>
        <name>Zn(2+)</name>
        <dbReference type="ChEBI" id="CHEBI:29105"/>
        <note>catalytic</note>
    </ligand>
</feature>
<dbReference type="EMBL" id="JASBNA010000002">
    <property type="protein sequence ID" value="KAK7695067.1"/>
    <property type="molecule type" value="Genomic_DNA"/>
</dbReference>
<dbReference type="PANTHER" id="PTHR46187:SF3">
    <property type="entry name" value="ALKALINE CERAMIDASE 3"/>
    <property type="match status" value="1"/>
</dbReference>
<evidence type="ECO:0000256" key="5">
    <source>
        <dbReference type="ARBA" id="ARBA00022989"/>
    </source>
</evidence>
<gene>
    <name evidence="10" type="ORF">QCA50_002257</name>
</gene>
<reference evidence="10 11" key="1">
    <citation type="submission" date="2022-09" db="EMBL/GenBank/DDBJ databases">
        <authorList>
            <person name="Palmer J.M."/>
        </authorList>
    </citation>
    <scope>NUCLEOTIDE SEQUENCE [LARGE SCALE GENOMIC DNA]</scope>
    <source>
        <strain evidence="10 11">DSM 7382</strain>
    </source>
</reference>
<keyword evidence="5 9" id="KW-1133">Transmembrane helix</keyword>
<evidence type="ECO:0000256" key="7">
    <source>
        <dbReference type="PIRSR" id="PIRSR608901-1"/>
    </source>
</evidence>
<keyword evidence="6 9" id="KW-0472">Membrane</keyword>
<feature type="binding site" evidence="7">
    <location>
        <position position="90"/>
    </location>
    <ligand>
        <name>Ca(2+)</name>
        <dbReference type="ChEBI" id="CHEBI:29108"/>
    </ligand>
</feature>
<feature type="transmembrane region" description="Helical" evidence="9">
    <location>
        <begin position="296"/>
        <end position="317"/>
    </location>
</feature>
<evidence type="ECO:0000256" key="6">
    <source>
        <dbReference type="ARBA" id="ARBA00023136"/>
    </source>
</evidence>
<organism evidence="10 11">
    <name type="scientific">Cerrena zonata</name>
    <dbReference type="NCBI Taxonomy" id="2478898"/>
    <lineage>
        <taxon>Eukaryota</taxon>
        <taxon>Fungi</taxon>
        <taxon>Dikarya</taxon>
        <taxon>Basidiomycota</taxon>
        <taxon>Agaricomycotina</taxon>
        <taxon>Agaricomycetes</taxon>
        <taxon>Polyporales</taxon>
        <taxon>Cerrenaceae</taxon>
        <taxon>Cerrena</taxon>
    </lineage>
</organism>
<accession>A0AAW0GXM9</accession>
<keyword evidence="7" id="KW-0479">Metal-binding</keyword>